<dbReference type="SMART" id="SM00862">
    <property type="entry name" value="Trans_reg_C"/>
    <property type="match status" value="1"/>
</dbReference>
<dbReference type="InterPro" id="IPR016032">
    <property type="entry name" value="Sig_transdc_resp-reg_C-effctor"/>
</dbReference>
<dbReference type="GO" id="GO:0000160">
    <property type="term" value="P:phosphorelay signal transduction system"/>
    <property type="evidence" value="ECO:0007669"/>
    <property type="project" value="InterPro"/>
</dbReference>
<dbReference type="InterPro" id="IPR001867">
    <property type="entry name" value="OmpR/PhoB-type_DNA-bd"/>
</dbReference>
<protein>
    <submittedName>
        <fullName evidence="4">Heme transporter CcmC</fullName>
    </submittedName>
</protein>
<proteinExistence type="predicted"/>
<dbReference type="PROSITE" id="PS51755">
    <property type="entry name" value="OMPR_PHOB"/>
    <property type="match status" value="1"/>
</dbReference>
<feature type="DNA-binding region" description="OmpR/PhoB-type" evidence="2">
    <location>
        <begin position="1"/>
        <end position="95"/>
    </location>
</feature>
<dbReference type="Pfam" id="PF00486">
    <property type="entry name" value="Trans_reg_C"/>
    <property type="match status" value="1"/>
</dbReference>
<comment type="caution">
    <text evidence="4">The sequence shown here is derived from an EMBL/GenBank/DDBJ whole genome shotgun (WGS) entry which is preliminary data.</text>
</comment>
<evidence type="ECO:0000313" key="5">
    <source>
        <dbReference type="Proteomes" id="UP000030011"/>
    </source>
</evidence>
<sequence>MRVGRLTIDPPVREVLAGDQLLRMSAREFDLLTLLASDLHRVWPFGALVKALWHTDYLGDHEQLASTVKRLRKRLGPNAGCEVHSVHGVGYRLQAVDAAVA</sequence>
<evidence type="ECO:0000256" key="1">
    <source>
        <dbReference type="ARBA" id="ARBA00023125"/>
    </source>
</evidence>
<feature type="domain" description="OmpR/PhoB-type" evidence="3">
    <location>
        <begin position="1"/>
        <end position="95"/>
    </location>
</feature>
<accession>A0A0A0JPK5</accession>
<dbReference type="STRING" id="1385521.N803_14085"/>
<dbReference type="AlphaFoldDB" id="A0A0A0JPK5"/>
<dbReference type="Gene3D" id="1.10.10.10">
    <property type="entry name" value="Winged helix-like DNA-binding domain superfamily/Winged helix DNA-binding domain"/>
    <property type="match status" value="1"/>
</dbReference>
<dbReference type="EMBL" id="AVPK01000005">
    <property type="protein sequence ID" value="KGN37496.1"/>
    <property type="molecule type" value="Genomic_DNA"/>
</dbReference>
<evidence type="ECO:0000313" key="4">
    <source>
        <dbReference type="EMBL" id="KGN37496.1"/>
    </source>
</evidence>
<dbReference type="CDD" id="cd00383">
    <property type="entry name" value="trans_reg_C"/>
    <property type="match status" value="1"/>
</dbReference>
<keyword evidence="1 2" id="KW-0238">DNA-binding</keyword>
<evidence type="ECO:0000259" key="3">
    <source>
        <dbReference type="PROSITE" id="PS51755"/>
    </source>
</evidence>
<dbReference type="Proteomes" id="UP000030011">
    <property type="component" value="Unassembled WGS sequence"/>
</dbReference>
<reference evidence="4 5" key="1">
    <citation type="submission" date="2013-08" db="EMBL/GenBank/DDBJ databases">
        <title>The genome sequence of Knoellia subterranea.</title>
        <authorList>
            <person name="Zhu W."/>
            <person name="Wang G."/>
        </authorList>
    </citation>
    <scope>NUCLEOTIDE SEQUENCE [LARGE SCALE GENOMIC DNA]</scope>
    <source>
        <strain evidence="4 5">KCTC 19937</strain>
    </source>
</reference>
<gene>
    <name evidence="4" type="ORF">N803_14085</name>
</gene>
<organism evidence="4 5">
    <name type="scientific">Knoellia subterranea KCTC 19937</name>
    <dbReference type="NCBI Taxonomy" id="1385521"/>
    <lineage>
        <taxon>Bacteria</taxon>
        <taxon>Bacillati</taxon>
        <taxon>Actinomycetota</taxon>
        <taxon>Actinomycetes</taxon>
        <taxon>Micrococcales</taxon>
        <taxon>Intrasporangiaceae</taxon>
        <taxon>Knoellia</taxon>
    </lineage>
</organism>
<keyword evidence="5" id="KW-1185">Reference proteome</keyword>
<dbReference type="GO" id="GO:0006355">
    <property type="term" value="P:regulation of DNA-templated transcription"/>
    <property type="evidence" value="ECO:0007669"/>
    <property type="project" value="InterPro"/>
</dbReference>
<dbReference type="GO" id="GO:0003677">
    <property type="term" value="F:DNA binding"/>
    <property type="evidence" value="ECO:0007669"/>
    <property type="project" value="UniProtKB-UniRule"/>
</dbReference>
<dbReference type="SUPFAM" id="SSF46894">
    <property type="entry name" value="C-terminal effector domain of the bipartite response regulators"/>
    <property type="match status" value="1"/>
</dbReference>
<dbReference type="eggNOG" id="COG0745">
    <property type="taxonomic scope" value="Bacteria"/>
</dbReference>
<name>A0A0A0JPK5_9MICO</name>
<dbReference type="InterPro" id="IPR036388">
    <property type="entry name" value="WH-like_DNA-bd_sf"/>
</dbReference>
<evidence type="ECO:0000256" key="2">
    <source>
        <dbReference type="PROSITE-ProRule" id="PRU01091"/>
    </source>
</evidence>